<dbReference type="EMBL" id="CP133613">
    <property type="protein sequence ID" value="WMV14293.1"/>
    <property type="molecule type" value="Genomic_DNA"/>
</dbReference>
<name>A0AAF0Q0G9_SOLVR</name>
<protein>
    <submittedName>
        <fullName evidence="1">Uncharacterized protein</fullName>
    </submittedName>
</protein>
<reference evidence="1" key="1">
    <citation type="submission" date="2023-08" db="EMBL/GenBank/DDBJ databases">
        <title>A de novo genome assembly of Solanum verrucosum Schlechtendal, a Mexican diploid species geographically isolated from the other diploid A-genome species in potato relatives.</title>
        <authorList>
            <person name="Hosaka K."/>
        </authorList>
    </citation>
    <scope>NUCLEOTIDE SEQUENCE</scope>
    <source>
        <tissue evidence="1">Young leaves</tissue>
    </source>
</reference>
<organism evidence="1 2">
    <name type="scientific">Solanum verrucosum</name>
    <dbReference type="NCBI Taxonomy" id="315347"/>
    <lineage>
        <taxon>Eukaryota</taxon>
        <taxon>Viridiplantae</taxon>
        <taxon>Streptophyta</taxon>
        <taxon>Embryophyta</taxon>
        <taxon>Tracheophyta</taxon>
        <taxon>Spermatophyta</taxon>
        <taxon>Magnoliopsida</taxon>
        <taxon>eudicotyledons</taxon>
        <taxon>Gunneridae</taxon>
        <taxon>Pentapetalae</taxon>
        <taxon>asterids</taxon>
        <taxon>lamiids</taxon>
        <taxon>Solanales</taxon>
        <taxon>Solanaceae</taxon>
        <taxon>Solanoideae</taxon>
        <taxon>Solaneae</taxon>
        <taxon>Solanum</taxon>
    </lineage>
</organism>
<dbReference type="AlphaFoldDB" id="A0AAF0Q0G9"/>
<dbReference type="Proteomes" id="UP001234989">
    <property type="component" value="Chromosome 2"/>
</dbReference>
<proteinExistence type="predicted"/>
<gene>
    <name evidence="1" type="ORF">MTR67_007678</name>
</gene>
<keyword evidence="2" id="KW-1185">Reference proteome</keyword>
<feature type="non-terminal residue" evidence="1">
    <location>
        <position position="1"/>
    </location>
</feature>
<accession>A0AAF0Q0G9</accession>
<evidence type="ECO:0000313" key="2">
    <source>
        <dbReference type="Proteomes" id="UP001234989"/>
    </source>
</evidence>
<sequence>LFLTGQPNFKRSYLTHPTLKLSKLGGVGKIFQRSFLRYLVAHLTHPVLGVMIISS</sequence>
<evidence type="ECO:0000313" key="1">
    <source>
        <dbReference type="EMBL" id="WMV14293.1"/>
    </source>
</evidence>